<organism evidence="1 2">
    <name type="scientific">Mycolicibacterium conceptionense</name>
    <dbReference type="NCBI Taxonomy" id="451644"/>
    <lineage>
        <taxon>Bacteria</taxon>
        <taxon>Bacillati</taxon>
        <taxon>Actinomycetota</taxon>
        <taxon>Actinomycetes</taxon>
        <taxon>Mycobacteriales</taxon>
        <taxon>Mycobacteriaceae</taxon>
        <taxon>Mycolicibacterium</taxon>
    </lineage>
</organism>
<accession>A0A0J8TWU4</accession>
<protein>
    <submittedName>
        <fullName evidence="1">Uncharacterized protein</fullName>
    </submittedName>
</protein>
<dbReference type="Proteomes" id="UP000037594">
    <property type="component" value="Unassembled WGS sequence"/>
</dbReference>
<dbReference type="PATRIC" id="fig|451644.5.peg.7038"/>
<evidence type="ECO:0000313" key="1">
    <source>
        <dbReference type="EMBL" id="KMV13612.1"/>
    </source>
</evidence>
<proteinExistence type="predicted"/>
<comment type="caution">
    <text evidence="1">The sequence shown here is derived from an EMBL/GenBank/DDBJ whole genome shotgun (WGS) entry which is preliminary data.</text>
</comment>
<evidence type="ECO:0000313" key="2">
    <source>
        <dbReference type="Proteomes" id="UP000037594"/>
    </source>
</evidence>
<sequence length="98" mass="10721">MGGPRPDWWHLTALVTGPSVEAIGDITDTRDELQWEASNDERSALVSVRYLAQSATLQGVLIQGRAALRRAFGDTVTEIEPTALLREEDGAVFDPDNL</sequence>
<dbReference type="RefSeq" id="WP_048896603.1">
    <property type="nucleotide sequence ID" value="NZ_LFOD01000085.1"/>
</dbReference>
<reference evidence="1 2" key="1">
    <citation type="submission" date="2015-06" db="EMBL/GenBank/DDBJ databases">
        <title>Genome sequence of Mycobacterium conceptionense strain MLE.</title>
        <authorList>
            <person name="Greninger A.L."/>
            <person name="Cunningham G."/>
            <person name="Chiu C.Y."/>
            <person name="Miller S."/>
        </authorList>
    </citation>
    <scope>NUCLEOTIDE SEQUENCE [LARGE SCALE GENOMIC DNA]</scope>
    <source>
        <strain evidence="1 2">MLE</strain>
    </source>
</reference>
<dbReference type="OrthoDB" id="9875979at2"/>
<dbReference type="EMBL" id="LFOD01000085">
    <property type="protein sequence ID" value="KMV13612.1"/>
    <property type="molecule type" value="Genomic_DNA"/>
</dbReference>
<gene>
    <name evidence="1" type="ORF">ACT17_34230</name>
</gene>
<name>A0A0J8TWU4_9MYCO</name>
<dbReference type="AlphaFoldDB" id="A0A0J8TWU4"/>